<organism evidence="1 2">
    <name type="scientific">Caulobacter phage CcrPW</name>
    <dbReference type="NCBI Taxonomy" id="2283271"/>
    <lineage>
        <taxon>Viruses</taxon>
        <taxon>Duplodnaviria</taxon>
        <taxon>Heunggongvirae</taxon>
        <taxon>Uroviricota</taxon>
        <taxon>Caudoviricetes</taxon>
        <taxon>Jeanschmidtviridae</taxon>
        <taxon>Colossusvirus</taxon>
        <taxon>Colossusvirus PW</taxon>
    </lineage>
</organism>
<reference evidence="1 2" key="2">
    <citation type="submission" date="2018-09" db="EMBL/GenBank/DDBJ databases">
        <title>Giant CbK-like Caulobacter bacteriophages have genetically divergent genomes.</title>
        <authorList>
            <person name="Wilson K."/>
            <person name="Ely B."/>
        </authorList>
    </citation>
    <scope>NUCLEOTIDE SEQUENCE [LARGE SCALE GENOMIC DNA]</scope>
</reference>
<protein>
    <submittedName>
        <fullName evidence="1">Uncharacterized protein</fullName>
    </submittedName>
</protein>
<proteinExistence type="predicted"/>
<reference evidence="2" key="1">
    <citation type="submission" date="2018-07" db="EMBL/GenBank/DDBJ databases">
        <title>Giant CbK-like Caulobacter bacteriophages have genetically divergent genomes.</title>
        <authorList>
            <person name="Wilson K.M."/>
            <person name="Ely B."/>
        </authorList>
    </citation>
    <scope>NUCLEOTIDE SEQUENCE [LARGE SCALE GENOMIC DNA]</scope>
</reference>
<keyword evidence="2" id="KW-1185">Reference proteome</keyword>
<name>A0A385EB62_9CAUD</name>
<evidence type="ECO:0000313" key="2">
    <source>
        <dbReference type="Proteomes" id="UP000259026"/>
    </source>
</evidence>
<dbReference type="EMBL" id="MH588545">
    <property type="protein sequence ID" value="AXQ68956.1"/>
    <property type="molecule type" value="Genomic_DNA"/>
</dbReference>
<dbReference type="Proteomes" id="UP000259026">
    <property type="component" value="Segment"/>
</dbReference>
<evidence type="ECO:0000313" key="1">
    <source>
        <dbReference type="EMBL" id="AXQ68956.1"/>
    </source>
</evidence>
<accession>A0A385EB62</accession>
<gene>
    <name evidence="1" type="ORF">CcrPW_gp417c</name>
</gene>
<sequence>MITIHGKVYIPEAVIAAAEPIRMLNYKTTTPARFQKNTLTADIAGDLLDDIANLIGVARARLDYVYFSAAQGAEPHTDLLTPEVFQSNTYVIPVILPTGRTVIEAGNAEVEAKLGVIYEFNHEETHGMTVEDTEGGCVLIMVAVRREITIDPEAQEIERLWTDALRTDIAVQEALGSIKQIHGPVDDMPDWPDAWESDKPFANVGMEFDGGDASVGIPDWSGLCLSTDQKGTVLGEILAARRDPTLRHALLSLSPYMDPNNDPDHGRREAALILYRALGLEGQD</sequence>